<sequence length="424" mass="46141">MGKLTLRVISHSESYRLAWRNIWRNRRRSLLSVTIIAIAVFALSVAGGFGLYTYHSLQEAAARDSGHLILSQPGFFEKDEEMPLSNGLERNSALEQAIVSSPMVRSLQPRIYLSGLVSNGNKSTIFTGTGVTAREFAMKGPFLTMIKGKTLSSVNSPRYNPAEPQIMLGEALAANLQLGVGDWATLLATTRHGALNAIDFKVRGIFSTGVPELDKRQLYIHLDTAQSLLDSNRISTLSVFLFDTPDTERVSGLIGGWAEQFVEGELAMTPWHERAFFYTSVRALYDRIFGLLGSILGLVVFVALFNTMTMSVAERTRETGTLMALGSPPSELVRGFLREAGLLAVLGSLAGALLAASASVFFMVADIWMPPPPGHSEGYPLQVYFSWPLVLAATIGCVAICLLAAWFSARKGVGRPITEALAYV</sequence>
<evidence type="ECO:0000259" key="8">
    <source>
        <dbReference type="Pfam" id="PF02687"/>
    </source>
</evidence>
<dbReference type="PANTHER" id="PTHR30489">
    <property type="entry name" value="LIPOPROTEIN-RELEASING SYSTEM TRANSMEMBRANE PROTEIN LOLE"/>
    <property type="match status" value="1"/>
</dbReference>
<keyword evidence="5 7" id="KW-1133">Transmembrane helix</keyword>
<dbReference type="GO" id="GO:0044874">
    <property type="term" value="P:lipoprotein localization to outer membrane"/>
    <property type="evidence" value="ECO:0007669"/>
    <property type="project" value="TreeGrafter"/>
</dbReference>
<dbReference type="GO" id="GO:0098797">
    <property type="term" value="C:plasma membrane protein complex"/>
    <property type="evidence" value="ECO:0007669"/>
    <property type="project" value="TreeGrafter"/>
</dbReference>
<name>A0A0J1HDC6_9GAMM</name>
<accession>A0A0J1HDC6</accession>
<feature type="domain" description="ABC3 transporter permease C-terminal" evidence="8">
    <location>
        <begin position="293"/>
        <end position="413"/>
    </location>
</feature>
<organism evidence="10 11">
    <name type="scientific">Photobacterium aquae</name>
    <dbReference type="NCBI Taxonomy" id="1195763"/>
    <lineage>
        <taxon>Bacteria</taxon>
        <taxon>Pseudomonadati</taxon>
        <taxon>Pseudomonadota</taxon>
        <taxon>Gammaproteobacteria</taxon>
        <taxon>Vibrionales</taxon>
        <taxon>Vibrionaceae</taxon>
        <taxon>Photobacterium</taxon>
    </lineage>
</organism>
<evidence type="ECO:0000313" key="11">
    <source>
        <dbReference type="Proteomes" id="UP000036097"/>
    </source>
</evidence>
<evidence type="ECO:0000259" key="9">
    <source>
        <dbReference type="Pfam" id="PF12704"/>
    </source>
</evidence>
<evidence type="ECO:0000256" key="4">
    <source>
        <dbReference type="ARBA" id="ARBA00022692"/>
    </source>
</evidence>
<keyword evidence="6 7" id="KW-0472">Membrane</keyword>
<evidence type="ECO:0000256" key="7">
    <source>
        <dbReference type="SAM" id="Phobius"/>
    </source>
</evidence>
<feature type="domain" description="MacB-like periplasmic core" evidence="9">
    <location>
        <begin position="29"/>
        <end position="250"/>
    </location>
</feature>
<feature type="transmembrane region" description="Helical" evidence="7">
    <location>
        <begin position="288"/>
        <end position="307"/>
    </location>
</feature>
<dbReference type="InterPro" id="IPR025857">
    <property type="entry name" value="MacB_PCD"/>
</dbReference>
<evidence type="ECO:0000256" key="6">
    <source>
        <dbReference type="ARBA" id="ARBA00023136"/>
    </source>
</evidence>
<dbReference type="STRING" id="1195763.ABT56_00700"/>
<dbReference type="Pfam" id="PF02687">
    <property type="entry name" value="FtsX"/>
    <property type="match status" value="1"/>
</dbReference>
<evidence type="ECO:0000313" key="10">
    <source>
        <dbReference type="EMBL" id="KLV09631.1"/>
    </source>
</evidence>
<reference evidence="10 11" key="1">
    <citation type="submission" date="2015-05" db="EMBL/GenBank/DDBJ databases">
        <title>Photobacterium galathea sp. nov.</title>
        <authorList>
            <person name="Machado H."/>
            <person name="Gram L."/>
        </authorList>
    </citation>
    <scope>NUCLEOTIDE SEQUENCE [LARGE SCALE GENOMIC DNA]</scope>
    <source>
        <strain evidence="10 11">CGMCC 1.12159</strain>
    </source>
</reference>
<dbReference type="EMBL" id="LDOT01000001">
    <property type="protein sequence ID" value="KLV09631.1"/>
    <property type="molecule type" value="Genomic_DNA"/>
</dbReference>
<proteinExistence type="inferred from homology"/>
<comment type="similarity">
    <text evidence="2">Belongs to the ABC-4 integral membrane protein family. LolC/E subfamily.</text>
</comment>
<feature type="transmembrane region" description="Helical" evidence="7">
    <location>
        <begin position="30"/>
        <end position="54"/>
    </location>
</feature>
<feature type="transmembrane region" description="Helical" evidence="7">
    <location>
        <begin position="342"/>
        <end position="365"/>
    </location>
</feature>
<keyword evidence="4 7" id="KW-0812">Transmembrane</keyword>
<keyword evidence="11" id="KW-1185">Reference proteome</keyword>
<dbReference type="Pfam" id="PF12704">
    <property type="entry name" value="MacB_PCD"/>
    <property type="match status" value="1"/>
</dbReference>
<feature type="transmembrane region" description="Helical" evidence="7">
    <location>
        <begin position="385"/>
        <end position="407"/>
    </location>
</feature>
<evidence type="ECO:0000256" key="2">
    <source>
        <dbReference type="ARBA" id="ARBA00005236"/>
    </source>
</evidence>
<dbReference type="Proteomes" id="UP000036097">
    <property type="component" value="Unassembled WGS sequence"/>
</dbReference>
<evidence type="ECO:0000256" key="5">
    <source>
        <dbReference type="ARBA" id="ARBA00022989"/>
    </source>
</evidence>
<gene>
    <name evidence="10" type="ORF">ABT56_00700</name>
</gene>
<dbReference type="PANTHER" id="PTHR30489:SF0">
    <property type="entry name" value="LIPOPROTEIN-RELEASING SYSTEM TRANSMEMBRANE PROTEIN LOLE"/>
    <property type="match status" value="1"/>
</dbReference>
<comment type="caution">
    <text evidence="10">The sequence shown here is derived from an EMBL/GenBank/DDBJ whole genome shotgun (WGS) entry which is preliminary data.</text>
</comment>
<dbReference type="InterPro" id="IPR003838">
    <property type="entry name" value="ABC3_permease_C"/>
</dbReference>
<dbReference type="PATRIC" id="fig|1195763.3.peg.158"/>
<dbReference type="InterPro" id="IPR051447">
    <property type="entry name" value="Lipoprotein-release_system"/>
</dbReference>
<protein>
    <submittedName>
        <fullName evidence="10">ABC transporter permease</fullName>
    </submittedName>
</protein>
<dbReference type="AlphaFoldDB" id="A0A0J1HDC6"/>
<keyword evidence="3" id="KW-1003">Cell membrane</keyword>
<comment type="subcellular location">
    <subcellularLocation>
        <location evidence="1">Cell membrane</location>
        <topology evidence="1">Multi-pass membrane protein</topology>
    </subcellularLocation>
</comment>
<dbReference type="OrthoDB" id="9770036at2"/>
<evidence type="ECO:0000256" key="3">
    <source>
        <dbReference type="ARBA" id="ARBA00022475"/>
    </source>
</evidence>
<evidence type="ECO:0000256" key="1">
    <source>
        <dbReference type="ARBA" id="ARBA00004651"/>
    </source>
</evidence>
<dbReference type="RefSeq" id="WP_047876919.1">
    <property type="nucleotide sequence ID" value="NZ_LDOT01000001.1"/>
</dbReference>